<dbReference type="InterPro" id="IPR051053">
    <property type="entry name" value="ECH/Chromodomain_protein"/>
</dbReference>
<reference evidence="4" key="2">
    <citation type="submission" date="2022-06" db="UniProtKB">
        <authorList>
            <consortium name="EnsemblMetazoa"/>
        </authorList>
    </citation>
    <scope>IDENTIFICATION</scope>
    <source>
        <strain evidence="4">PS312</strain>
    </source>
</reference>
<keyword evidence="5" id="KW-1185">Reference proteome</keyword>
<dbReference type="OrthoDB" id="409763at2759"/>
<dbReference type="PANTHER" id="PTHR43684">
    <property type="match status" value="1"/>
</dbReference>
<accession>A0A2A6CQE4</accession>
<sequence length="254" mass="29006">MSIRTEIRGAAYWITFDHAKRSNAILFDMYNELCRAMDDANENEETMITVFTGAGDYYSTGNDFTLSEMVKHNMHAELDHEAVYSRWMRRLINHRKIMIGLVNGPAMGIACTTIGLLDYVVCSDSAYFLCPFANIGVSPEGNSTVLFARIMGTSNATEMLLFNERMTAQQALERGFVSKVFSKAEFAQKSAELVEKYCKLPKHSLLASKELMRGASWRREMNSVNNHEYDLVRKLFVDQRSIDLIMKRFDKSNL</sequence>
<evidence type="ECO:0000256" key="2">
    <source>
        <dbReference type="ARBA" id="ARBA00023140"/>
    </source>
</evidence>
<dbReference type="AlphaFoldDB" id="A0A2A6CQE4"/>
<dbReference type="GO" id="GO:0004165">
    <property type="term" value="F:delta(3)-delta(2)-enoyl-CoA isomerase activity"/>
    <property type="evidence" value="ECO:0007669"/>
    <property type="project" value="UniProtKB-ARBA"/>
</dbReference>
<dbReference type="EnsemblMetazoa" id="PPA16437.1">
    <property type="protein sequence ID" value="PPA16437.1"/>
    <property type="gene ID" value="WBGene00105991"/>
</dbReference>
<dbReference type="Pfam" id="PF00378">
    <property type="entry name" value="ECH_1"/>
    <property type="match status" value="1"/>
</dbReference>
<name>A0A2A6CQE4_PRIPA</name>
<accession>A0A8R1YFA7</accession>
<dbReference type="GO" id="GO:0005777">
    <property type="term" value="C:peroxisome"/>
    <property type="evidence" value="ECO:0007669"/>
    <property type="project" value="UniProtKB-SubCell"/>
</dbReference>
<dbReference type="CDD" id="cd06558">
    <property type="entry name" value="crotonase-like"/>
    <property type="match status" value="1"/>
</dbReference>
<evidence type="ECO:0000313" key="4">
    <source>
        <dbReference type="EnsemblMetazoa" id="PPA16437.1"/>
    </source>
</evidence>
<dbReference type="Proteomes" id="UP000005239">
    <property type="component" value="Unassembled WGS sequence"/>
</dbReference>
<evidence type="ECO:0000256" key="3">
    <source>
        <dbReference type="ARBA" id="ARBA00023235"/>
    </source>
</evidence>
<reference evidence="5" key="1">
    <citation type="journal article" date="2008" name="Nat. Genet.">
        <title>The Pristionchus pacificus genome provides a unique perspective on nematode lifestyle and parasitism.</title>
        <authorList>
            <person name="Dieterich C."/>
            <person name="Clifton S.W."/>
            <person name="Schuster L.N."/>
            <person name="Chinwalla A."/>
            <person name="Delehaunty K."/>
            <person name="Dinkelacker I."/>
            <person name="Fulton L."/>
            <person name="Fulton R."/>
            <person name="Godfrey J."/>
            <person name="Minx P."/>
            <person name="Mitreva M."/>
            <person name="Roeseler W."/>
            <person name="Tian H."/>
            <person name="Witte H."/>
            <person name="Yang S.P."/>
            <person name="Wilson R.K."/>
            <person name="Sommer R.J."/>
        </authorList>
    </citation>
    <scope>NUCLEOTIDE SEQUENCE [LARGE SCALE GENOMIC DNA]</scope>
    <source>
        <strain evidence="5">PS312</strain>
    </source>
</reference>
<dbReference type="InterPro" id="IPR001753">
    <property type="entry name" value="Enoyl-CoA_hydra/iso"/>
</dbReference>
<evidence type="ECO:0000313" key="5">
    <source>
        <dbReference type="Proteomes" id="UP000005239"/>
    </source>
</evidence>
<keyword evidence="3" id="KW-0413">Isomerase</keyword>
<keyword evidence="2" id="KW-0576">Peroxisome</keyword>
<gene>
    <name evidence="4" type="primary">WBGene00105991</name>
</gene>
<comment type="subcellular location">
    <subcellularLocation>
        <location evidence="1">Peroxisome</location>
    </subcellularLocation>
</comment>
<dbReference type="SUPFAM" id="SSF52096">
    <property type="entry name" value="ClpP/crotonase"/>
    <property type="match status" value="1"/>
</dbReference>
<dbReference type="Gene3D" id="3.90.226.10">
    <property type="entry name" value="2-enoyl-CoA Hydratase, Chain A, domain 1"/>
    <property type="match status" value="1"/>
</dbReference>
<protein>
    <submittedName>
        <fullName evidence="4">Uncharacterized protein</fullName>
    </submittedName>
</protein>
<dbReference type="InterPro" id="IPR029045">
    <property type="entry name" value="ClpP/crotonase-like_dom_sf"/>
</dbReference>
<dbReference type="PANTHER" id="PTHR43684:SF1">
    <property type="entry name" value="ENOYL-COA DELTA ISOMERASE 2"/>
    <property type="match status" value="1"/>
</dbReference>
<organism evidence="4 5">
    <name type="scientific">Pristionchus pacificus</name>
    <name type="common">Parasitic nematode worm</name>
    <dbReference type="NCBI Taxonomy" id="54126"/>
    <lineage>
        <taxon>Eukaryota</taxon>
        <taxon>Metazoa</taxon>
        <taxon>Ecdysozoa</taxon>
        <taxon>Nematoda</taxon>
        <taxon>Chromadorea</taxon>
        <taxon>Rhabditida</taxon>
        <taxon>Rhabditina</taxon>
        <taxon>Diplogasteromorpha</taxon>
        <taxon>Diplogasteroidea</taxon>
        <taxon>Neodiplogasteridae</taxon>
        <taxon>Pristionchus</taxon>
    </lineage>
</organism>
<evidence type="ECO:0000256" key="1">
    <source>
        <dbReference type="ARBA" id="ARBA00004275"/>
    </source>
</evidence>
<proteinExistence type="predicted"/>